<dbReference type="Pfam" id="PF01268">
    <property type="entry name" value="FTHFS"/>
    <property type="match status" value="1"/>
</dbReference>
<evidence type="ECO:0000256" key="5">
    <source>
        <dbReference type="ARBA" id="ARBA00022840"/>
    </source>
</evidence>
<reference evidence="8" key="1">
    <citation type="submission" date="2017-09" db="EMBL/GenBank/DDBJ databases">
        <title>Depth-based differentiation of microbial function through sediment-hosted aquifers and enrichment of novel symbionts in the deep terrestrial subsurface.</title>
        <authorList>
            <person name="Probst A.J."/>
            <person name="Ladd B."/>
            <person name="Jarett J.K."/>
            <person name="Geller-Mcgrath D.E."/>
            <person name="Sieber C.M.K."/>
            <person name="Emerson J.B."/>
            <person name="Anantharaman K."/>
            <person name="Thomas B.C."/>
            <person name="Malmstrom R."/>
            <person name="Stieglmeier M."/>
            <person name="Klingl A."/>
            <person name="Woyke T."/>
            <person name="Ryan C.M."/>
            <person name="Banfield J.F."/>
        </authorList>
    </citation>
    <scope>NUCLEOTIDE SEQUENCE [LARGE SCALE GENOMIC DNA]</scope>
</reference>
<keyword evidence="3 6" id="KW-0436">Ligase</keyword>
<evidence type="ECO:0000256" key="1">
    <source>
        <dbReference type="ARBA" id="ARBA00004777"/>
    </source>
</evidence>
<dbReference type="InterPro" id="IPR020628">
    <property type="entry name" value="Formate_THF_ligase_CS"/>
</dbReference>
<dbReference type="GO" id="GO:0035999">
    <property type="term" value="P:tetrahydrofolate interconversion"/>
    <property type="evidence" value="ECO:0007669"/>
    <property type="project" value="UniProtKB-UniRule"/>
</dbReference>
<name>A0A2M7T6F8_9ACTN</name>
<keyword evidence="4 6" id="KW-0547">Nucleotide-binding</keyword>
<dbReference type="Proteomes" id="UP000230956">
    <property type="component" value="Unassembled WGS sequence"/>
</dbReference>
<dbReference type="EC" id="6.3.4.3" evidence="6"/>
<sequence length="596" mass="64893">MGTTEKVYNPRSMDPTKNKDWQIAAEAMKYLPTPEEWIDKLGILKEEMIPFGKTPKLDFLKIMDRLKDKPDGKYIEVTAITPTPLGEGKTTVSMGLIQGLGVKGINVGGALRQPSGGPTMNVKGTAAGGGNALLIPMTEFSLGLTGDINDIMNAHNLAMVALTSRYQHECNYTDEELTRRGLRRLDIDPKNVEMGWVIDFCAQSLRNIMIGLGGKKDGYPMASRFGIAVGSELMAILAVSKDLADLRDRLGKVTVAYDRTGKPITTSDLDVAGAMTAWMRNTINPTLCYSVEGQPVLVHAGPFANIAIGQNSIIADRLVLKLCDYAVTESGFAADIGFEKFWNVKCRLSGNVPNVSVIVATIRAMKMHGGGPTVAPGRPLSEEYTKENLGLVEKGFENLRHMVNIVKKSGIVPVVAINAFYTDTKAEHDLVRKLCAEIGVRVAVSEHWMYGGEGAAELADTVMDAANEPSNYKPLYPLEMPLRQRVEMVAKEVYGADGVQWSPVAEAKAKRFESDPAFADFQTMMVKTHLSLTHDPTMKGVPKGWQLPIRDVLVYSGAKFLCPMAGEISLMPGTASDPAYRRVDVDVNTGEVSGLF</sequence>
<comment type="catalytic activity">
    <reaction evidence="6">
        <text>(6S)-5,6,7,8-tetrahydrofolate + formate + ATP = (6R)-10-formyltetrahydrofolate + ADP + phosphate</text>
        <dbReference type="Rhea" id="RHEA:20221"/>
        <dbReference type="ChEBI" id="CHEBI:15740"/>
        <dbReference type="ChEBI" id="CHEBI:30616"/>
        <dbReference type="ChEBI" id="CHEBI:43474"/>
        <dbReference type="ChEBI" id="CHEBI:57453"/>
        <dbReference type="ChEBI" id="CHEBI:195366"/>
        <dbReference type="ChEBI" id="CHEBI:456216"/>
        <dbReference type="EC" id="6.3.4.3"/>
    </reaction>
</comment>
<dbReference type="NCBIfam" id="NF010032">
    <property type="entry name" value="PRK13507.1"/>
    <property type="match status" value="1"/>
</dbReference>
<comment type="pathway">
    <text evidence="1 6">One-carbon metabolism; tetrahydrofolate interconversion.</text>
</comment>
<dbReference type="EMBL" id="PFNG01000202">
    <property type="protein sequence ID" value="PIZ36475.1"/>
    <property type="molecule type" value="Genomic_DNA"/>
</dbReference>
<dbReference type="InterPro" id="IPR027417">
    <property type="entry name" value="P-loop_NTPase"/>
</dbReference>
<organism evidence="7 8">
    <name type="scientific">Candidatus Aquicultor secundus</name>
    <dbReference type="NCBI Taxonomy" id="1973895"/>
    <lineage>
        <taxon>Bacteria</taxon>
        <taxon>Bacillati</taxon>
        <taxon>Actinomycetota</taxon>
        <taxon>Candidatus Aquicultoria</taxon>
        <taxon>Candidatus Aquicultorales</taxon>
        <taxon>Candidatus Aquicultoraceae</taxon>
        <taxon>Candidatus Aquicultor</taxon>
    </lineage>
</organism>
<feature type="binding site" evidence="6">
    <location>
        <begin position="83"/>
        <end position="90"/>
    </location>
    <ligand>
        <name>ATP</name>
        <dbReference type="ChEBI" id="CHEBI:30616"/>
    </ligand>
</feature>
<dbReference type="PROSITE" id="PS00722">
    <property type="entry name" value="FTHFS_2"/>
    <property type="match status" value="1"/>
</dbReference>
<keyword evidence="5 6" id="KW-0067">ATP-binding</keyword>
<dbReference type="GO" id="GO:0005524">
    <property type="term" value="F:ATP binding"/>
    <property type="evidence" value="ECO:0007669"/>
    <property type="project" value="UniProtKB-UniRule"/>
</dbReference>
<dbReference type="SUPFAM" id="SSF52540">
    <property type="entry name" value="P-loop containing nucleoside triphosphate hydrolases"/>
    <property type="match status" value="1"/>
</dbReference>
<dbReference type="Gene3D" id="3.30.1510.10">
    <property type="entry name" value="Domain 2, N(10)-formyltetrahydrofolate synthetase"/>
    <property type="match status" value="1"/>
</dbReference>
<dbReference type="AlphaFoldDB" id="A0A2M7T6F8"/>
<dbReference type="RefSeq" id="WP_286678071.1">
    <property type="nucleotide sequence ID" value="NZ_MNXI01000056.1"/>
</dbReference>
<dbReference type="UniPathway" id="UPA00193"/>
<comment type="caution">
    <text evidence="7">The sequence shown here is derived from an EMBL/GenBank/DDBJ whole genome shotgun (WGS) entry which is preliminary data.</text>
</comment>
<dbReference type="InterPro" id="IPR000559">
    <property type="entry name" value="Formate_THF_ligase"/>
</dbReference>
<dbReference type="HAMAP" id="MF_01543">
    <property type="entry name" value="FTHFS"/>
    <property type="match status" value="1"/>
</dbReference>
<dbReference type="CDD" id="cd00477">
    <property type="entry name" value="FTHFS"/>
    <property type="match status" value="1"/>
</dbReference>
<proteinExistence type="inferred from homology"/>
<protein>
    <recommendedName>
        <fullName evidence="6">Formate--tetrahydrofolate ligase</fullName>
        <ecNumber evidence="6">6.3.4.3</ecNumber>
    </recommendedName>
    <alternativeName>
        <fullName evidence="6">Formyltetrahydrofolate synthetase</fullName>
        <shortName evidence="6">FHS</shortName>
        <shortName evidence="6">FTHFS</shortName>
    </alternativeName>
</protein>
<evidence type="ECO:0000256" key="3">
    <source>
        <dbReference type="ARBA" id="ARBA00022598"/>
    </source>
</evidence>
<comment type="similarity">
    <text evidence="6">Belongs to the formate--tetrahydrofolate ligase family.</text>
</comment>
<accession>A0A2M7T6F8</accession>
<dbReference type="Gene3D" id="3.10.410.10">
    <property type="entry name" value="Formyltetrahydrofolate synthetase, domain 3"/>
    <property type="match status" value="1"/>
</dbReference>
<evidence type="ECO:0000313" key="8">
    <source>
        <dbReference type="Proteomes" id="UP000230956"/>
    </source>
</evidence>
<evidence type="ECO:0000256" key="4">
    <source>
        <dbReference type="ARBA" id="ARBA00022741"/>
    </source>
</evidence>
<evidence type="ECO:0000256" key="2">
    <source>
        <dbReference type="ARBA" id="ARBA00022563"/>
    </source>
</evidence>
<gene>
    <name evidence="6" type="primary">fhs</name>
    <name evidence="7" type="ORF">COY37_08440</name>
</gene>
<keyword evidence="2 6" id="KW-0554">One-carbon metabolism</keyword>
<evidence type="ECO:0000256" key="6">
    <source>
        <dbReference type="HAMAP-Rule" id="MF_01543"/>
    </source>
</evidence>
<dbReference type="Gene3D" id="3.40.50.300">
    <property type="entry name" value="P-loop containing nucleotide triphosphate hydrolases"/>
    <property type="match status" value="1"/>
</dbReference>
<dbReference type="GO" id="GO:0004329">
    <property type="term" value="F:formate-tetrahydrofolate ligase activity"/>
    <property type="evidence" value="ECO:0007669"/>
    <property type="project" value="UniProtKB-UniRule"/>
</dbReference>
<evidence type="ECO:0000313" key="7">
    <source>
        <dbReference type="EMBL" id="PIZ36475.1"/>
    </source>
</evidence>